<feature type="transmembrane region" description="Helical" evidence="7">
    <location>
        <begin position="123"/>
        <end position="145"/>
    </location>
</feature>
<organism evidence="9 10">
    <name type="scientific">Pseudogracilibacillus auburnensis</name>
    <dbReference type="NCBI Taxonomy" id="1494959"/>
    <lineage>
        <taxon>Bacteria</taxon>
        <taxon>Bacillati</taxon>
        <taxon>Bacillota</taxon>
        <taxon>Bacilli</taxon>
        <taxon>Bacillales</taxon>
        <taxon>Bacillaceae</taxon>
        <taxon>Pseudogracilibacillus</taxon>
    </lineage>
</organism>
<dbReference type="EMBL" id="QJJQ01000029">
    <property type="protein sequence ID" value="PXW80359.1"/>
    <property type="molecule type" value="Genomic_DNA"/>
</dbReference>
<evidence type="ECO:0000256" key="6">
    <source>
        <dbReference type="ARBA" id="ARBA00023136"/>
    </source>
</evidence>
<evidence type="ECO:0000256" key="7">
    <source>
        <dbReference type="SAM" id="Phobius"/>
    </source>
</evidence>
<dbReference type="RefSeq" id="WP_110397647.1">
    <property type="nucleotide sequence ID" value="NZ_JBHUHB010000001.1"/>
</dbReference>
<dbReference type="PANTHER" id="PTHR43731">
    <property type="entry name" value="RHOMBOID PROTEASE"/>
    <property type="match status" value="1"/>
</dbReference>
<evidence type="ECO:0000256" key="4">
    <source>
        <dbReference type="ARBA" id="ARBA00022801"/>
    </source>
</evidence>
<proteinExistence type="inferred from homology"/>
<dbReference type="InterPro" id="IPR050925">
    <property type="entry name" value="Rhomboid_protease_S54"/>
</dbReference>
<reference evidence="9 10" key="1">
    <citation type="submission" date="2018-05" db="EMBL/GenBank/DDBJ databases">
        <title>Genomic Encyclopedia of Type Strains, Phase IV (KMG-IV): sequencing the most valuable type-strain genomes for metagenomic binning, comparative biology and taxonomic classification.</title>
        <authorList>
            <person name="Goeker M."/>
        </authorList>
    </citation>
    <scope>NUCLEOTIDE SEQUENCE [LARGE SCALE GENOMIC DNA]</scope>
    <source>
        <strain evidence="9 10">DSM 28556</strain>
    </source>
</reference>
<gene>
    <name evidence="9" type="ORF">DFR56_12913</name>
</gene>
<feature type="domain" description="Peptidase S54 rhomboid" evidence="8">
    <location>
        <begin position="58"/>
        <end position="196"/>
    </location>
</feature>
<dbReference type="AlphaFoldDB" id="A0A2V3VV37"/>
<keyword evidence="5 7" id="KW-1133">Transmembrane helix</keyword>
<comment type="caution">
    <text evidence="9">The sequence shown here is derived from an EMBL/GenBank/DDBJ whole genome shotgun (WGS) entry which is preliminary data.</text>
</comment>
<keyword evidence="4" id="KW-0378">Hydrolase</keyword>
<feature type="transmembrane region" description="Helical" evidence="7">
    <location>
        <begin position="152"/>
        <end position="171"/>
    </location>
</feature>
<dbReference type="InterPro" id="IPR022764">
    <property type="entry name" value="Peptidase_S54_rhomboid_dom"/>
</dbReference>
<evidence type="ECO:0000256" key="2">
    <source>
        <dbReference type="ARBA" id="ARBA00009045"/>
    </source>
</evidence>
<dbReference type="GO" id="GO:0004252">
    <property type="term" value="F:serine-type endopeptidase activity"/>
    <property type="evidence" value="ECO:0007669"/>
    <property type="project" value="InterPro"/>
</dbReference>
<evidence type="ECO:0000313" key="9">
    <source>
        <dbReference type="EMBL" id="PXW80359.1"/>
    </source>
</evidence>
<dbReference type="PANTHER" id="PTHR43731:SF14">
    <property type="entry name" value="PRESENILIN-ASSOCIATED RHOMBOID-LIKE PROTEIN, MITOCHONDRIAL"/>
    <property type="match status" value="1"/>
</dbReference>
<feature type="transmembrane region" description="Helical" evidence="7">
    <location>
        <begin position="177"/>
        <end position="195"/>
    </location>
</feature>
<evidence type="ECO:0000256" key="3">
    <source>
        <dbReference type="ARBA" id="ARBA00022692"/>
    </source>
</evidence>
<dbReference type="GO" id="GO:0006508">
    <property type="term" value="P:proteolysis"/>
    <property type="evidence" value="ECO:0007669"/>
    <property type="project" value="UniProtKB-KW"/>
</dbReference>
<feature type="transmembrane region" description="Helical" evidence="7">
    <location>
        <begin position="99"/>
        <end position="117"/>
    </location>
</feature>
<keyword evidence="9" id="KW-0645">Protease</keyword>
<dbReference type="OrthoDB" id="9813074at2"/>
<name>A0A2V3VV37_9BACI</name>
<evidence type="ECO:0000256" key="1">
    <source>
        <dbReference type="ARBA" id="ARBA00004141"/>
    </source>
</evidence>
<dbReference type="SUPFAM" id="SSF144091">
    <property type="entry name" value="Rhomboid-like"/>
    <property type="match status" value="1"/>
</dbReference>
<accession>A0A2V3VV37</accession>
<dbReference type="GO" id="GO:0016020">
    <property type="term" value="C:membrane"/>
    <property type="evidence" value="ECO:0007669"/>
    <property type="project" value="UniProtKB-SubCell"/>
</dbReference>
<dbReference type="Gene3D" id="1.20.1540.10">
    <property type="entry name" value="Rhomboid-like"/>
    <property type="match status" value="1"/>
</dbReference>
<sequence length="256" mass="29278">MFIRTERSVQDFMRFYPVVSIIIIINLLLWLMIDLLHLPIGYTIYNWGIGHNLSVYHGEYWRLVTPMFLHGGLGHVIFNSFALVLFGPALEQMLGKFKFIIVYFLTGLAGNIGTYVIDQMSNTPHLGASGAVYGLFGIYIFMVFFRKDLIDSANAQIVQVIFLIGLVMTFIQPNINIAAHIFGFLGGFALGPIALRNTQPFSMARNRPRKRKDPNDIHFNPNRWNRKRIIPKAIWKNLFWIILGILVLLGIFGKAF</sequence>
<comment type="similarity">
    <text evidence="2">Belongs to the peptidase S54 family.</text>
</comment>
<evidence type="ECO:0000256" key="5">
    <source>
        <dbReference type="ARBA" id="ARBA00022989"/>
    </source>
</evidence>
<evidence type="ECO:0000313" key="10">
    <source>
        <dbReference type="Proteomes" id="UP000247978"/>
    </source>
</evidence>
<dbReference type="Pfam" id="PF01694">
    <property type="entry name" value="Rhomboid"/>
    <property type="match status" value="1"/>
</dbReference>
<keyword evidence="10" id="KW-1185">Reference proteome</keyword>
<dbReference type="Proteomes" id="UP000247978">
    <property type="component" value="Unassembled WGS sequence"/>
</dbReference>
<feature type="transmembrane region" description="Helical" evidence="7">
    <location>
        <begin position="233"/>
        <end position="253"/>
    </location>
</feature>
<evidence type="ECO:0000259" key="8">
    <source>
        <dbReference type="Pfam" id="PF01694"/>
    </source>
</evidence>
<protein>
    <submittedName>
        <fullName evidence="9">Membrane associated rhomboid family serine protease</fullName>
    </submittedName>
</protein>
<keyword evidence="6 7" id="KW-0472">Membrane</keyword>
<feature type="transmembrane region" description="Helical" evidence="7">
    <location>
        <begin position="12"/>
        <end position="33"/>
    </location>
</feature>
<feature type="transmembrane region" description="Helical" evidence="7">
    <location>
        <begin position="67"/>
        <end position="87"/>
    </location>
</feature>
<keyword evidence="3 7" id="KW-0812">Transmembrane</keyword>
<comment type="subcellular location">
    <subcellularLocation>
        <location evidence="1">Membrane</location>
        <topology evidence="1">Multi-pass membrane protein</topology>
    </subcellularLocation>
</comment>
<dbReference type="InterPro" id="IPR035952">
    <property type="entry name" value="Rhomboid-like_sf"/>
</dbReference>